<dbReference type="STRING" id="29170.A0A368G7N6"/>
<evidence type="ECO:0000313" key="2">
    <source>
        <dbReference type="Proteomes" id="UP000252519"/>
    </source>
</evidence>
<accession>A0A368G7N6</accession>
<dbReference type="EMBL" id="JOJR01000284">
    <property type="protein sequence ID" value="RCN40443.1"/>
    <property type="molecule type" value="Genomic_DNA"/>
</dbReference>
<gene>
    <name evidence="1" type="ORF">ANCCAN_13602</name>
</gene>
<dbReference type="Proteomes" id="UP000252519">
    <property type="component" value="Unassembled WGS sequence"/>
</dbReference>
<organism evidence="1 2">
    <name type="scientific">Ancylostoma caninum</name>
    <name type="common">Dog hookworm</name>
    <dbReference type="NCBI Taxonomy" id="29170"/>
    <lineage>
        <taxon>Eukaryota</taxon>
        <taxon>Metazoa</taxon>
        <taxon>Ecdysozoa</taxon>
        <taxon>Nematoda</taxon>
        <taxon>Chromadorea</taxon>
        <taxon>Rhabditida</taxon>
        <taxon>Rhabditina</taxon>
        <taxon>Rhabditomorpha</taxon>
        <taxon>Strongyloidea</taxon>
        <taxon>Ancylostomatidae</taxon>
        <taxon>Ancylostomatinae</taxon>
        <taxon>Ancylostoma</taxon>
    </lineage>
</organism>
<dbReference type="AlphaFoldDB" id="A0A368G7N6"/>
<evidence type="ECO:0000313" key="1">
    <source>
        <dbReference type="EMBL" id="RCN40443.1"/>
    </source>
</evidence>
<reference evidence="1 2" key="1">
    <citation type="submission" date="2014-10" db="EMBL/GenBank/DDBJ databases">
        <title>Draft genome of the hookworm Ancylostoma caninum.</title>
        <authorList>
            <person name="Mitreva M."/>
        </authorList>
    </citation>
    <scope>NUCLEOTIDE SEQUENCE [LARGE SCALE GENOMIC DNA]</scope>
    <source>
        <strain evidence="1 2">Baltimore</strain>
    </source>
</reference>
<keyword evidence="2" id="KW-1185">Reference proteome</keyword>
<dbReference type="InterPro" id="IPR036457">
    <property type="entry name" value="PPM-type-like_dom_sf"/>
</dbReference>
<comment type="caution">
    <text evidence="1">The sequence shown here is derived from an EMBL/GenBank/DDBJ whole genome shotgun (WGS) entry which is preliminary data.</text>
</comment>
<sequence>MGAYLDKPVTEKESESGHGNGLTYGATCMQGWRVKQEVAVRNWLKEDGACLVLFFHNFMDYVAALTR</sequence>
<proteinExistence type="predicted"/>
<dbReference type="Gene3D" id="3.60.40.10">
    <property type="entry name" value="PPM-type phosphatase domain"/>
    <property type="match status" value="1"/>
</dbReference>
<protein>
    <submittedName>
        <fullName evidence="1">Uncharacterized protein</fullName>
    </submittedName>
</protein>
<dbReference type="OrthoDB" id="10264738at2759"/>
<name>A0A368G7N6_ANCCA</name>